<protein>
    <submittedName>
        <fullName evidence="2">Uncharacterized protein</fullName>
    </submittedName>
</protein>
<proteinExistence type="predicted"/>
<sequence length="227" mass="25549">METRLEDLQSMTASHTPNGTLRVFSGDNPARQFEAGKEEATTVVSVVSKPWITKTVPEVAVLEYKAVLEDTNESSNAVKTKRPREEMADFTSSDSHLPQVFNEDVVLEDTDEKNQNAAKTKRPRSITKSSEASISSRIVTKDHSVSTIDLVKSLLGECELVQQLKKFKTLHLNHPSDKTFKNSYEAALAKVQTAISKLQREAKGDPKMHEKRKLAEKLMVHWGIYYF</sequence>
<dbReference type="AlphaFoldDB" id="K1QSH7"/>
<dbReference type="HOGENOM" id="CLU_1220739_0_0_1"/>
<gene>
    <name evidence="2" type="ORF">CGI_10004151</name>
</gene>
<dbReference type="InParanoid" id="K1QSH7"/>
<evidence type="ECO:0000256" key="1">
    <source>
        <dbReference type="SAM" id="MobiDB-lite"/>
    </source>
</evidence>
<feature type="compositionally biased region" description="Polar residues" evidence="1">
    <location>
        <begin position="9"/>
        <end position="19"/>
    </location>
</feature>
<accession>K1QSH7</accession>
<reference evidence="2" key="1">
    <citation type="journal article" date="2012" name="Nature">
        <title>The oyster genome reveals stress adaptation and complexity of shell formation.</title>
        <authorList>
            <person name="Zhang G."/>
            <person name="Fang X."/>
            <person name="Guo X."/>
            <person name="Li L."/>
            <person name="Luo R."/>
            <person name="Xu F."/>
            <person name="Yang P."/>
            <person name="Zhang L."/>
            <person name="Wang X."/>
            <person name="Qi H."/>
            <person name="Xiong Z."/>
            <person name="Que H."/>
            <person name="Xie Y."/>
            <person name="Holland P.W."/>
            <person name="Paps J."/>
            <person name="Zhu Y."/>
            <person name="Wu F."/>
            <person name="Chen Y."/>
            <person name="Wang J."/>
            <person name="Peng C."/>
            <person name="Meng J."/>
            <person name="Yang L."/>
            <person name="Liu J."/>
            <person name="Wen B."/>
            <person name="Zhang N."/>
            <person name="Huang Z."/>
            <person name="Zhu Q."/>
            <person name="Feng Y."/>
            <person name="Mount A."/>
            <person name="Hedgecock D."/>
            <person name="Xu Z."/>
            <person name="Liu Y."/>
            <person name="Domazet-Loso T."/>
            <person name="Du Y."/>
            <person name="Sun X."/>
            <person name="Zhang S."/>
            <person name="Liu B."/>
            <person name="Cheng P."/>
            <person name="Jiang X."/>
            <person name="Li J."/>
            <person name="Fan D."/>
            <person name="Wang W."/>
            <person name="Fu W."/>
            <person name="Wang T."/>
            <person name="Wang B."/>
            <person name="Zhang J."/>
            <person name="Peng Z."/>
            <person name="Li Y."/>
            <person name="Li N."/>
            <person name="Wang J."/>
            <person name="Chen M."/>
            <person name="He Y."/>
            <person name="Tan F."/>
            <person name="Song X."/>
            <person name="Zheng Q."/>
            <person name="Huang R."/>
            <person name="Yang H."/>
            <person name="Du X."/>
            <person name="Chen L."/>
            <person name="Yang M."/>
            <person name="Gaffney P.M."/>
            <person name="Wang S."/>
            <person name="Luo L."/>
            <person name="She Z."/>
            <person name="Ming Y."/>
            <person name="Huang W."/>
            <person name="Zhang S."/>
            <person name="Huang B."/>
            <person name="Zhang Y."/>
            <person name="Qu T."/>
            <person name="Ni P."/>
            <person name="Miao G."/>
            <person name="Wang J."/>
            <person name="Wang Q."/>
            <person name="Steinberg C.E."/>
            <person name="Wang H."/>
            <person name="Li N."/>
            <person name="Qian L."/>
            <person name="Zhang G."/>
            <person name="Li Y."/>
            <person name="Yang H."/>
            <person name="Liu X."/>
            <person name="Wang J."/>
            <person name="Yin Y."/>
            <person name="Wang J."/>
        </authorList>
    </citation>
    <scope>NUCLEOTIDE SEQUENCE [LARGE SCALE GENOMIC DNA]</scope>
    <source>
        <strain evidence="2">05x7-T-G4-1.051#20</strain>
    </source>
</reference>
<feature type="region of interest" description="Disordered" evidence="1">
    <location>
        <begin position="1"/>
        <end position="20"/>
    </location>
</feature>
<organism evidence="2">
    <name type="scientific">Magallana gigas</name>
    <name type="common">Pacific oyster</name>
    <name type="synonym">Crassostrea gigas</name>
    <dbReference type="NCBI Taxonomy" id="29159"/>
    <lineage>
        <taxon>Eukaryota</taxon>
        <taxon>Metazoa</taxon>
        <taxon>Spiralia</taxon>
        <taxon>Lophotrochozoa</taxon>
        <taxon>Mollusca</taxon>
        <taxon>Bivalvia</taxon>
        <taxon>Autobranchia</taxon>
        <taxon>Pteriomorphia</taxon>
        <taxon>Ostreida</taxon>
        <taxon>Ostreoidea</taxon>
        <taxon>Ostreidae</taxon>
        <taxon>Magallana</taxon>
    </lineage>
</organism>
<evidence type="ECO:0000313" key="2">
    <source>
        <dbReference type="EMBL" id="EKC34149.1"/>
    </source>
</evidence>
<name>K1QSH7_MAGGI</name>
<feature type="region of interest" description="Disordered" evidence="1">
    <location>
        <begin position="107"/>
        <end position="133"/>
    </location>
</feature>
<dbReference type="EMBL" id="JH817313">
    <property type="protein sequence ID" value="EKC34149.1"/>
    <property type="molecule type" value="Genomic_DNA"/>
</dbReference>